<dbReference type="InterPro" id="IPR033695">
    <property type="entry name" value="POLO_box_2"/>
</dbReference>
<keyword evidence="4 7" id="KW-0547">Nucleotide-binding</keyword>
<dbReference type="SUPFAM" id="SSF56112">
    <property type="entry name" value="Protein kinase-like (PK-like)"/>
    <property type="match status" value="1"/>
</dbReference>
<dbReference type="PROSITE" id="PS50078">
    <property type="entry name" value="POLO_BOX"/>
    <property type="match status" value="2"/>
</dbReference>
<dbReference type="SMART" id="SM00220">
    <property type="entry name" value="S_TKc"/>
    <property type="match status" value="1"/>
</dbReference>
<feature type="domain" description="POLO box" evidence="11">
    <location>
        <begin position="562"/>
        <end position="648"/>
    </location>
</feature>
<feature type="region of interest" description="Disordered" evidence="9">
    <location>
        <begin position="26"/>
        <end position="60"/>
    </location>
</feature>
<organism evidence="12 13">
    <name type="scientific">Saccharomycopsis crataegensis</name>
    <dbReference type="NCBI Taxonomy" id="43959"/>
    <lineage>
        <taxon>Eukaryota</taxon>
        <taxon>Fungi</taxon>
        <taxon>Dikarya</taxon>
        <taxon>Ascomycota</taxon>
        <taxon>Saccharomycotina</taxon>
        <taxon>Saccharomycetes</taxon>
        <taxon>Saccharomycopsidaceae</taxon>
        <taxon>Saccharomycopsis</taxon>
    </lineage>
</organism>
<dbReference type="CDD" id="cd13117">
    <property type="entry name" value="POLO_box_2"/>
    <property type="match status" value="1"/>
</dbReference>
<proteinExistence type="inferred from homology"/>
<dbReference type="Pfam" id="PF00069">
    <property type="entry name" value="Pkinase"/>
    <property type="match status" value="1"/>
</dbReference>
<dbReference type="InterPro" id="IPR036947">
    <property type="entry name" value="POLO_box_dom_sf"/>
</dbReference>
<dbReference type="EMBL" id="BTFZ01000020">
    <property type="protein sequence ID" value="GMM38513.1"/>
    <property type="molecule type" value="Genomic_DNA"/>
</dbReference>
<dbReference type="InterPro" id="IPR033701">
    <property type="entry name" value="POLO_box_1"/>
</dbReference>
<dbReference type="PANTHER" id="PTHR24345:SF0">
    <property type="entry name" value="CELL CYCLE SERINE_THREONINE-PROTEIN KINASE CDC5_MSD2"/>
    <property type="match status" value="1"/>
</dbReference>
<dbReference type="InterPro" id="IPR008271">
    <property type="entry name" value="Ser/Thr_kinase_AS"/>
</dbReference>
<evidence type="ECO:0000256" key="9">
    <source>
        <dbReference type="SAM" id="MobiDB-lite"/>
    </source>
</evidence>
<dbReference type="GO" id="GO:0005816">
    <property type="term" value="C:spindle pole body"/>
    <property type="evidence" value="ECO:0007669"/>
    <property type="project" value="TreeGrafter"/>
</dbReference>
<comment type="caution">
    <text evidence="12">The sequence shown here is derived from an EMBL/GenBank/DDBJ whole genome shotgun (WGS) entry which is preliminary data.</text>
</comment>
<dbReference type="FunFam" id="3.30.1120.30:FF:000005">
    <property type="entry name" value="Serine/threonine-protein kinase"/>
    <property type="match status" value="1"/>
</dbReference>
<dbReference type="AlphaFoldDB" id="A0AAV5QUI9"/>
<dbReference type="InterPro" id="IPR011009">
    <property type="entry name" value="Kinase-like_dom_sf"/>
</dbReference>
<name>A0AAV5QUI9_9ASCO</name>
<dbReference type="PROSITE" id="PS50011">
    <property type="entry name" value="PROTEIN_KINASE_DOM"/>
    <property type="match status" value="1"/>
</dbReference>
<dbReference type="PROSITE" id="PS00108">
    <property type="entry name" value="PROTEIN_KINASE_ST"/>
    <property type="match status" value="1"/>
</dbReference>
<feature type="domain" description="POLO box" evidence="11">
    <location>
        <begin position="463"/>
        <end position="545"/>
    </location>
</feature>
<keyword evidence="2 8" id="KW-0808">Transferase</keyword>
<evidence type="ECO:0000256" key="4">
    <source>
        <dbReference type="ARBA" id="ARBA00022741"/>
    </source>
</evidence>
<dbReference type="EC" id="2.7.11.21" evidence="8"/>
<evidence type="ECO:0000256" key="7">
    <source>
        <dbReference type="PROSITE-ProRule" id="PRU10141"/>
    </source>
</evidence>
<dbReference type="CDD" id="cd14099">
    <property type="entry name" value="STKc_PLK"/>
    <property type="match status" value="1"/>
</dbReference>
<dbReference type="InterPro" id="IPR017441">
    <property type="entry name" value="Protein_kinase_ATP_BS"/>
</dbReference>
<dbReference type="GeneID" id="90076501"/>
<keyword evidence="5 8" id="KW-0418">Kinase</keyword>
<dbReference type="Proteomes" id="UP001360560">
    <property type="component" value="Unassembled WGS sequence"/>
</dbReference>
<dbReference type="GO" id="GO:0007052">
    <property type="term" value="P:mitotic spindle organization"/>
    <property type="evidence" value="ECO:0007669"/>
    <property type="project" value="TreeGrafter"/>
</dbReference>
<comment type="catalytic activity">
    <reaction evidence="8">
        <text>L-threonyl-[protein] + ATP = O-phospho-L-threonyl-[protein] + ADP + H(+)</text>
        <dbReference type="Rhea" id="RHEA:46608"/>
        <dbReference type="Rhea" id="RHEA-COMP:11060"/>
        <dbReference type="Rhea" id="RHEA-COMP:11605"/>
        <dbReference type="ChEBI" id="CHEBI:15378"/>
        <dbReference type="ChEBI" id="CHEBI:30013"/>
        <dbReference type="ChEBI" id="CHEBI:30616"/>
        <dbReference type="ChEBI" id="CHEBI:61977"/>
        <dbReference type="ChEBI" id="CHEBI:456216"/>
        <dbReference type="EC" id="2.7.11.21"/>
    </reaction>
</comment>
<dbReference type="InterPro" id="IPR000959">
    <property type="entry name" value="POLO_box_dom"/>
</dbReference>
<evidence type="ECO:0000256" key="8">
    <source>
        <dbReference type="RuleBase" id="RU361162"/>
    </source>
</evidence>
<dbReference type="InterPro" id="IPR000719">
    <property type="entry name" value="Prot_kinase_dom"/>
</dbReference>
<dbReference type="FunFam" id="1.10.510.10:FF:000647">
    <property type="entry name" value="Serine/threonine-protein kinase"/>
    <property type="match status" value="1"/>
</dbReference>
<dbReference type="RefSeq" id="XP_064855508.1">
    <property type="nucleotide sequence ID" value="XM_064999436.1"/>
</dbReference>
<dbReference type="Gene3D" id="1.10.510.10">
    <property type="entry name" value="Transferase(Phosphotransferase) domain 1"/>
    <property type="match status" value="1"/>
</dbReference>
<keyword evidence="6 7" id="KW-0067">ATP-binding</keyword>
<dbReference type="Pfam" id="PF00659">
    <property type="entry name" value="POLO_box"/>
    <property type="match status" value="2"/>
</dbReference>
<evidence type="ECO:0000259" key="10">
    <source>
        <dbReference type="PROSITE" id="PS50011"/>
    </source>
</evidence>
<sequence length="649" mass="74046">MVNTRGQPLQVLGSKELNSRTNLQARNQYDQHRIEKPKKKKEKLSSLCKTPPSTIKTRSGREYNRGSCLGEGGFARCFQIKDDTGRVFAAKTIAKASIKNEKTKTKLLSEIKIHKSMSHPNIVQFVDCFEDDVNVYILLEICPNQSLMDLLKRRKLLTEPEVRHFMIQIIGAIKYMHSRRVIHRDLKLGNIFFDPEMNLKVGDFGLAAVLPQGKSKKYTICGTPNYIAPEVLAGKSVGHSFEVDTWSIGVMMYALLFGKPPFQSKEVKEIYERIKENDYHFPIDKDVSDEAKELITDILSTNPLRRPTMDEILQYPWFKGPFPSSLPKDILVSEPDFSYLTPQESLQNFYNVQKAAGLVNTVSKNPIEILKSDLESEKPKKILPHSLSPGNAKSKYREMMVTDPKMIRRISAEINTTPPMLSKSDEILAKECLETLNGINICQRQARMRSTTSSVQITSKPVLVSKWVDYSNKHGFSYQLSTNDIGVLFNNGHTMLKLANGKDVWYIINDSNEGWIADSYVIDNLPSGLKREGEIVNFFDKYMKTNLCKVSNEDSDRGDDVWLRRYNRCDPYVMFELSDGSFQFNFRDHHKLCISSKGTIVTYISPSRSAHSFPLVDILRYGGIPGHQEIEFDKKFSMMKDALREKAVV</sequence>
<keyword evidence="1 8" id="KW-0723">Serine/threonine-protein kinase</keyword>
<dbReference type="GO" id="GO:0000776">
    <property type="term" value="C:kinetochore"/>
    <property type="evidence" value="ECO:0007669"/>
    <property type="project" value="TreeGrafter"/>
</dbReference>
<dbReference type="GO" id="GO:0005524">
    <property type="term" value="F:ATP binding"/>
    <property type="evidence" value="ECO:0007669"/>
    <property type="project" value="UniProtKB-UniRule"/>
</dbReference>
<evidence type="ECO:0000313" key="13">
    <source>
        <dbReference type="Proteomes" id="UP001360560"/>
    </source>
</evidence>
<evidence type="ECO:0000313" key="12">
    <source>
        <dbReference type="EMBL" id="GMM38513.1"/>
    </source>
</evidence>
<dbReference type="GO" id="GO:0005737">
    <property type="term" value="C:cytoplasm"/>
    <property type="evidence" value="ECO:0007669"/>
    <property type="project" value="TreeGrafter"/>
</dbReference>
<feature type="domain" description="Protein kinase" evidence="10">
    <location>
        <begin position="63"/>
        <end position="318"/>
    </location>
</feature>
<dbReference type="GO" id="GO:0005634">
    <property type="term" value="C:nucleus"/>
    <property type="evidence" value="ECO:0007669"/>
    <property type="project" value="TreeGrafter"/>
</dbReference>
<evidence type="ECO:0000259" key="11">
    <source>
        <dbReference type="PROSITE" id="PS50078"/>
    </source>
</evidence>
<evidence type="ECO:0000256" key="1">
    <source>
        <dbReference type="ARBA" id="ARBA00022527"/>
    </source>
</evidence>
<feature type="binding site" evidence="7">
    <location>
        <position position="95"/>
    </location>
    <ligand>
        <name>ATP</name>
        <dbReference type="ChEBI" id="CHEBI:30616"/>
    </ligand>
</feature>
<protein>
    <recommendedName>
        <fullName evidence="8">Serine/threonine-protein kinase</fullName>
        <ecNumber evidence="8">2.7.11.21</ecNumber>
    </recommendedName>
</protein>
<dbReference type="PROSITE" id="PS00107">
    <property type="entry name" value="PROTEIN_KINASE_ATP"/>
    <property type="match status" value="1"/>
</dbReference>
<keyword evidence="3" id="KW-0677">Repeat</keyword>
<gene>
    <name evidence="12" type="ORF">DASC09_058520</name>
</gene>
<evidence type="ECO:0000256" key="6">
    <source>
        <dbReference type="ARBA" id="ARBA00022840"/>
    </source>
</evidence>
<dbReference type="Gene3D" id="3.30.1120.30">
    <property type="entry name" value="POLO box domain"/>
    <property type="match status" value="2"/>
</dbReference>
<dbReference type="FunFam" id="3.30.200.20:FF:000091">
    <property type="entry name" value="Serine/threonine-protein kinase PLK"/>
    <property type="match status" value="1"/>
</dbReference>
<dbReference type="CDD" id="cd13118">
    <property type="entry name" value="POLO_box_1"/>
    <property type="match status" value="1"/>
</dbReference>
<dbReference type="Gene3D" id="3.30.200.20">
    <property type="entry name" value="Phosphorylase Kinase, domain 1"/>
    <property type="match status" value="1"/>
</dbReference>
<dbReference type="GO" id="GO:0004674">
    <property type="term" value="F:protein serine/threonine kinase activity"/>
    <property type="evidence" value="ECO:0007669"/>
    <property type="project" value="UniProtKB-KW"/>
</dbReference>
<accession>A0AAV5QUI9</accession>
<dbReference type="SUPFAM" id="SSF82615">
    <property type="entry name" value="Polo-box domain"/>
    <property type="match status" value="2"/>
</dbReference>
<comment type="similarity">
    <text evidence="8">Belongs to the protein kinase superfamily. Ser/Thr protein kinase family. CDC5/Polo subfamily.</text>
</comment>
<dbReference type="PANTHER" id="PTHR24345">
    <property type="entry name" value="SERINE/THREONINE-PROTEIN KINASE PLK"/>
    <property type="match status" value="1"/>
</dbReference>
<keyword evidence="13" id="KW-1185">Reference proteome</keyword>
<dbReference type="GO" id="GO:0000922">
    <property type="term" value="C:spindle pole"/>
    <property type="evidence" value="ECO:0007669"/>
    <property type="project" value="TreeGrafter"/>
</dbReference>
<evidence type="ECO:0000256" key="2">
    <source>
        <dbReference type="ARBA" id="ARBA00022679"/>
    </source>
</evidence>
<reference evidence="12 13" key="1">
    <citation type="journal article" date="2023" name="Elife">
        <title>Identification of key yeast species and microbe-microbe interactions impacting larval growth of Drosophila in the wild.</title>
        <authorList>
            <person name="Mure A."/>
            <person name="Sugiura Y."/>
            <person name="Maeda R."/>
            <person name="Honda K."/>
            <person name="Sakurai N."/>
            <person name="Takahashi Y."/>
            <person name="Watada M."/>
            <person name="Katoh T."/>
            <person name="Gotoh A."/>
            <person name="Gotoh Y."/>
            <person name="Taniguchi I."/>
            <person name="Nakamura K."/>
            <person name="Hayashi T."/>
            <person name="Katayama T."/>
            <person name="Uemura T."/>
            <person name="Hattori Y."/>
        </authorList>
    </citation>
    <scope>NUCLEOTIDE SEQUENCE [LARGE SCALE GENOMIC DNA]</scope>
    <source>
        <strain evidence="12 13">SC-9</strain>
    </source>
</reference>
<evidence type="ECO:0000256" key="3">
    <source>
        <dbReference type="ARBA" id="ARBA00022737"/>
    </source>
</evidence>
<evidence type="ECO:0000256" key="5">
    <source>
        <dbReference type="ARBA" id="ARBA00022777"/>
    </source>
</evidence>